<keyword evidence="1" id="KW-0812">Transmembrane</keyword>
<proteinExistence type="predicted"/>
<name>A0ABW4WT60_9BACT</name>
<dbReference type="EMBL" id="JBHUHV010000002">
    <property type="protein sequence ID" value="MFD2065383.1"/>
    <property type="molecule type" value="Genomic_DNA"/>
</dbReference>
<feature type="transmembrane region" description="Helical" evidence="1">
    <location>
        <begin position="141"/>
        <end position="164"/>
    </location>
</feature>
<feature type="transmembrane region" description="Helical" evidence="1">
    <location>
        <begin position="12"/>
        <end position="33"/>
    </location>
</feature>
<gene>
    <name evidence="2" type="ORF">ACFSKU_00690</name>
</gene>
<comment type="caution">
    <text evidence="2">The sequence shown here is derived from an EMBL/GenBank/DDBJ whole genome shotgun (WGS) entry which is preliminary data.</text>
</comment>
<dbReference type="InterPro" id="IPR025250">
    <property type="entry name" value="DUF4199"/>
</dbReference>
<dbReference type="RefSeq" id="WP_229959685.1">
    <property type="nucleotide sequence ID" value="NZ_JAJJWI010000006.1"/>
</dbReference>
<protein>
    <submittedName>
        <fullName evidence="2">DUF4199 domain-containing protein</fullName>
    </submittedName>
</protein>
<feature type="transmembrane region" description="Helical" evidence="1">
    <location>
        <begin position="39"/>
        <end position="57"/>
    </location>
</feature>
<dbReference type="Proteomes" id="UP001597369">
    <property type="component" value="Unassembled WGS sequence"/>
</dbReference>
<organism evidence="2 3">
    <name type="scientific">Pontibacter silvestris</name>
    <dbReference type="NCBI Taxonomy" id="2305183"/>
    <lineage>
        <taxon>Bacteria</taxon>
        <taxon>Pseudomonadati</taxon>
        <taxon>Bacteroidota</taxon>
        <taxon>Cytophagia</taxon>
        <taxon>Cytophagales</taxon>
        <taxon>Hymenobacteraceae</taxon>
        <taxon>Pontibacter</taxon>
    </lineage>
</organism>
<evidence type="ECO:0000313" key="3">
    <source>
        <dbReference type="Proteomes" id="UP001597369"/>
    </source>
</evidence>
<keyword evidence="1" id="KW-1133">Transmembrane helix</keyword>
<dbReference type="Pfam" id="PF13858">
    <property type="entry name" value="DUF4199"/>
    <property type="match status" value="1"/>
</dbReference>
<sequence>MIEKEPSVFSVALKYGFVGALIGVVYSLILMVTNLNTNPWLSTLSYVILIGTIVVAMQQYKKSNYGYMSYGQGLGIGTLVSAMFGVFGSVFTYIYTTFVDPNFMDNMMEQQRIELENRGMSDEQIDQAIAMSQQFASPALLVVWGILLYIIVGFILSLIVSAIMKNSRPEFE</sequence>
<feature type="transmembrane region" description="Helical" evidence="1">
    <location>
        <begin position="69"/>
        <end position="95"/>
    </location>
</feature>
<reference evidence="3" key="1">
    <citation type="journal article" date="2019" name="Int. J. Syst. Evol. Microbiol.">
        <title>The Global Catalogue of Microorganisms (GCM) 10K type strain sequencing project: providing services to taxonomists for standard genome sequencing and annotation.</title>
        <authorList>
            <consortium name="The Broad Institute Genomics Platform"/>
            <consortium name="The Broad Institute Genome Sequencing Center for Infectious Disease"/>
            <person name="Wu L."/>
            <person name="Ma J."/>
        </authorList>
    </citation>
    <scope>NUCLEOTIDE SEQUENCE [LARGE SCALE GENOMIC DNA]</scope>
    <source>
        <strain evidence="3">JCM 16545</strain>
    </source>
</reference>
<keyword evidence="3" id="KW-1185">Reference proteome</keyword>
<evidence type="ECO:0000256" key="1">
    <source>
        <dbReference type="SAM" id="Phobius"/>
    </source>
</evidence>
<evidence type="ECO:0000313" key="2">
    <source>
        <dbReference type="EMBL" id="MFD2065383.1"/>
    </source>
</evidence>
<accession>A0ABW4WT60</accession>
<keyword evidence="1" id="KW-0472">Membrane</keyword>